<accession>A0A813F8I3</accession>
<organism evidence="2 3">
    <name type="scientific">Polarella glacialis</name>
    <name type="common">Dinoflagellate</name>
    <dbReference type="NCBI Taxonomy" id="89957"/>
    <lineage>
        <taxon>Eukaryota</taxon>
        <taxon>Sar</taxon>
        <taxon>Alveolata</taxon>
        <taxon>Dinophyceae</taxon>
        <taxon>Suessiales</taxon>
        <taxon>Suessiaceae</taxon>
        <taxon>Polarella</taxon>
    </lineage>
</organism>
<evidence type="ECO:0000313" key="3">
    <source>
        <dbReference type="Proteomes" id="UP000654075"/>
    </source>
</evidence>
<sequence length="178" mass="19314">MMKSEVVSGPALRPTDADDDGDLSMRPVDDGTTMPVPEGDAGDHLSMTHIAQQLRAAGVHEPQPSPFVMPITEDNYMDVAARMVDLKGVAKPPVFTGREADWSAWRFRFESAMALLDLDGVMKALLLLLLLLEDEIGTVMLIKHCSSFGTSLTPIIVLWVMFKVPVMNGMRAAGTSAT</sequence>
<evidence type="ECO:0000256" key="1">
    <source>
        <dbReference type="SAM" id="MobiDB-lite"/>
    </source>
</evidence>
<comment type="caution">
    <text evidence="2">The sequence shown here is derived from an EMBL/GenBank/DDBJ whole genome shotgun (WGS) entry which is preliminary data.</text>
</comment>
<reference evidence="2" key="1">
    <citation type="submission" date="2021-02" db="EMBL/GenBank/DDBJ databases">
        <authorList>
            <person name="Dougan E. K."/>
            <person name="Rhodes N."/>
            <person name="Thang M."/>
            <person name="Chan C."/>
        </authorList>
    </citation>
    <scope>NUCLEOTIDE SEQUENCE</scope>
</reference>
<proteinExistence type="predicted"/>
<gene>
    <name evidence="2" type="ORF">PGLA1383_LOCUS27703</name>
</gene>
<dbReference type="EMBL" id="CAJNNV010024440">
    <property type="protein sequence ID" value="CAE8609876.1"/>
    <property type="molecule type" value="Genomic_DNA"/>
</dbReference>
<name>A0A813F8I3_POLGL</name>
<keyword evidence="3" id="KW-1185">Reference proteome</keyword>
<evidence type="ECO:0000313" key="2">
    <source>
        <dbReference type="EMBL" id="CAE8609876.1"/>
    </source>
</evidence>
<dbReference type="Proteomes" id="UP000654075">
    <property type="component" value="Unassembled WGS sequence"/>
</dbReference>
<protein>
    <submittedName>
        <fullName evidence="2">Uncharacterized protein</fullName>
    </submittedName>
</protein>
<feature type="region of interest" description="Disordered" evidence="1">
    <location>
        <begin position="1"/>
        <end position="40"/>
    </location>
</feature>
<dbReference type="AlphaFoldDB" id="A0A813F8I3"/>